<protein>
    <submittedName>
        <fullName evidence="7">Uncharacterized protein</fullName>
    </submittedName>
</protein>
<keyword evidence="2 3" id="KW-0040">ANK repeat</keyword>
<feature type="repeat" description="ANK" evidence="3">
    <location>
        <begin position="93"/>
        <end position="125"/>
    </location>
</feature>
<feature type="coiled-coil region" evidence="4">
    <location>
        <begin position="229"/>
        <end position="256"/>
    </location>
</feature>
<organism evidence="7 8">
    <name type="scientific">Bacteroides nordii</name>
    <dbReference type="NCBI Taxonomy" id="291645"/>
    <lineage>
        <taxon>Bacteria</taxon>
        <taxon>Pseudomonadati</taxon>
        <taxon>Bacteroidota</taxon>
        <taxon>Bacteroidia</taxon>
        <taxon>Bacteroidales</taxon>
        <taxon>Bacteroidaceae</taxon>
        <taxon>Bacteroides</taxon>
    </lineage>
</organism>
<evidence type="ECO:0000256" key="6">
    <source>
        <dbReference type="SAM" id="SignalP"/>
    </source>
</evidence>
<keyword evidence="5" id="KW-0812">Transmembrane</keyword>
<proteinExistence type="predicted"/>
<comment type="caution">
    <text evidence="7">The sequence shown here is derived from an EMBL/GenBank/DDBJ whole genome shotgun (WGS) entry which is preliminary data.</text>
</comment>
<accession>A0A413VY84</accession>
<feature type="chain" id="PRO_5019033580" evidence="6">
    <location>
        <begin position="22"/>
        <end position="744"/>
    </location>
</feature>
<feature type="transmembrane region" description="Helical" evidence="5">
    <location>
        <begin position="446"/>
        <end position="468"/>
    </location>
</feature>
<keyword evidence="4" id="KW-0175">Coiled coil</keyword>
<keyword evidence="6" id="KW-0732">Signal</keyword>
<dbReference type="AlphaFoldDB" id="A0A413VY84"/>
<evidence type="ECO:0000256" key="3">
    <source>
        <dbReference type="PROSITE-ProRule" id="PRU00023"/>
    </source>
</evidence>
<dbReference type="SMART" id="SM00248">
    <property type="entry name" value="ANK"/>
    <property type="match status" value="4"/>
</dbReference>
<evidence type="ECO:0000256" key="4">
    <source>
        <dbReference type="SAM" id="Coils"/>
    </source>
</evidence>
<reference evidence="7 8" key="1">
    <citation type="submission" date="2018-08" db="EMBL/GenBank/DDBJ databases">
        <title>A genome reference for cultivated species of the human gut microbiota.</title>
        <authorList>
            <person name="Zou Y."/>
            <person name="Xue W."/>
            <person name="Luo G."/>
        </authorList>
    </citation>
    <scope>NUCLEOTIDE SEQUENCE [LARGE SCALE GENOMIC DNA]</scope>
    <source>
        <strain evidence="7 8">AM40-30BH</strain>
    </source>
</reference>
<dbReference type="Gene3D" id="1.25.40.20">
    <property type="entry name" value="Ankyrin repeat-containing domain"/>
    <property type="match status" value="1"/>
</dbReference>
<dbReference type="PROSITE" id="PS50088">
    <property type="entry name" value="ANK_REPEAT"/>
    <property type="match status" value="2"/>
</dbReference>
<keyword evidence="5" id="KW-0472">Membrane</keyword>
<feature type="transmembrane region" description="Helical" evidence="5">
    <location>
        <begin position="344"/>
        <end position="364"/>
    </location>
</feature>
<dbReference type="EMBL" id="QSGO01000001">
    <property type="protein sequence ID" value="RHB38543.1"/>
    <property type="molecule type" value="Genomic_DNA"/>
</dbReference>
<evidence type="ECO:0000256" key="5">
    <source>
        <dbReference type="SAM" id="Phobius"/>
    </source>
</evidence>
<name>A0A413VY84_9BACE</name>
<evidence type="ECO:0000313" key="7">
    <source>
        <dbReference type="EMBL" id="RHB38543.1"/>
    </source>
</evidence>
<sequence length="744" mass="86912">MIKTKLLLKLLCCLLSLSIQAQNTKRTLLPAQYASIKTGDTLTLRQMLNEGVPVDAAEEDGKTLLMKAAAKGDLAQIKFLLEAGADVEQKSNKGYTPLYYAASENQKEAIDMLLKAGADLNKKGPLGLSITAEISFFHNLTMTRYLLEKGAKVDEKEIKELLCYLTYQHNEKKHMRADVYTPALKLWLQQGEKITVSPQDIKNSKLLSMYAISSEQAMELSLKFRLLRLQFIEEAKQEQQKEQQRKERKLAELREQDSLRNLMETGNYDHKKWELNTSIRIIIEEDGTSRTGSWIHASPRVDYLHNHIGEGATPTLVLLSILVAVIFVWVMSKKVFPSIRKEEGMFFLMLYFVVIQSIILYFMFSSLYTDFDELIVRNTGKEYAAKYDYTGFHFVTADSIAVVVKGVCTFDGGVDSETCIPIRYDDTARKLVVDMQKYTLRNWNQILLTGILLLLNFLLCYGKFNFLLKKVFRTRHSKHDTPYQDYIYFPWHFKNKKYETFDQFKNELEHCRAEWDMEDYSDKTYETPCILIRYNRMTEKNSPHFEIEILPDNGKYISMDEWIYKLQNELAPYMESLGEPDSANVWILKGWTAGKEMKCDLSLFSSLEDSDVILADVIWKFTETEYTDYRTFIREVIVFQSEHENHFWNPDVVVIKQPSFTLCYYNPQTRHMEVYDMEADNGVTFTEGEILYKIHNRMKDILPGQEFCYLQYLIFRSFEADTLEELEKKQNEKELYDLFTTNEI</sequence>
<dbReference type="PANTHER" id="PTHR24189">
    <property type="entry name" value="MYOTROPHIN"/>
    <property type="match status" value="1"/>
</dbReference>
<dbReference type="Pfam" id="PF12796">
    <property type="entry name" value="Ank_2"/>
    <property type="match status" value="1"/>
</dbReference>
<evidence type="ECO:0000313" key="8">
    <source>
        <dbReference type="Proteomes" id="UP000284379"/>
    </source>
</evidence>
<dbReference type="PROSITE" id="PS50297">
    <property type="entry name" value="ANK_REP_REGION"/>
    <property type="match status" value="2"/>
</dbReference>
<dbReference type="InterPro" id="IPR002110">
    <property type="entry name" value="Ankyrin_rpt"/>
</dbReference>
<evidence type="ECO:0000256" key="2">
    <source>
        <dbReference type="ARBA" id="ARBA00023043"/>
    </source>
</evidence>
<keyword evidence="1" id="KW-0677">Repeat</keyword>
<dbReference type="SUPFAM" id="SSF48403">
    <property type="entry name" value="Ankyrin repeat"/>
    <property type="match status" value="1"/>
</dbReference>
<dbReference type="InterPro" id="IPR050745">
    <property type="entry name" value="Multifunctional_regulatory"/>
</dbReference>
<dbReference type="InterPro" id="IPR036770">
    <property type="entry name" value="Ankyrin_rpt-contain_sf"/>
</dbReference>
<feature type="repeat" description="ANK" evidence="3">
    <location>
        <begin position="60"/>
        <end position="92"/>
    </location>
</feature>
<dbReference type="RefSeq" id="WP_122200736.1">
    <property type="nucleotide sequence ID" value="NZ_CABJFV010000001.1"/>
</dbReference>
<keyword evidence="5" id="KW-1133">Transmembrane helix</keyword>
<evidence type="ECO:0000256" key="1">
    <source>
        <dbReference type="ARBA" id="ARBA00022737"/>
    </source>
</evidence>
<gene>
    <name evidence="7" type="ORF">DW888_01680</name>
</gene>
<dbReference type="PANTHER" id="PTHR24189:SF50">
    <property type="entry name" value="ANKYRIN REPEAT AND SOCS BOX PROTEIN 2"/>
    <property type="match status" value="1"/>
</dbReference>
<dbReference type="Proteomes" id="UP000284379">
    <property type="component" value="Unassembled WGS sequence"/>
</dbReference>
<feature type="signal peptide" evidence="6">
    <location>
        <begin position="1"/>
        <end position="21"/>
    </location>
</feature>
<feature type="transmembrane region" description="Helical" evidence="5">
    <location>
        <begin position="312"/>
        <end position="332"/>
    </location>
</feature>